<evidence type="ECO:0000313" key="9">
    <source>
        <dbReference type="Proteomes" id="UP001142393"/>
    </source>
</evidence>
<dbReference type="GO" id="GO:0005199">
    <property type="term" value="F:structural constituent of cell wall"/>
    <property type="evidence" value="ECO:0007669"/>
    <property type="project" value="InterPro"/>
</dbReference>
<evidence type="ECO:0000256" key="2">
    <source>
        <dbReference type="ARBA" id="ARBA00010446"/>
    </source>
</evidence>
<feature type="chain" id="PRO_5041019384" description="Hydrophobin" evidence="7">
    <location>
        <begin position="21"/>
        <end position="128"/>
    </location>
</feature>
<evidence type="ECO:0000256" key="3">
    <source>
        <dbReference type="ARBA" id="ARBA00022512"/>
    </source>
</evidence>
<dbReference type="InterPro" id="IPR001338">
    <property type="entry name" value="Class_I_Hydrophobin"/>
</dbReference>
<dbReference type="AlphaFoldDB" id="A0A9W8P336"/>
<keyword evidence="7" id="KW-0732">Signal</keyword>
<evidence type="ECO:0000313" key="8">
    <source>
        <dbReference type="EMBL" id="KAJ3746027.1"/>
    </source>
</evidence>
<evidence type="ECO:0000256" key="5">
    <source>
        <dbReference type="ARBA" id="ARBA00023157"/>
    </source>
</evidence>
<protein>
    <recommendedName>
        <fullName evidence="7">Hydrophobin</fullName>
    </recommendedName>
</protein>
<evidence type="ECO:0000256" key="7">
    <source>
        <dbReference type="RuleBase" id="RU365009"/>
    </source>
</evidence>
<keyword evidence="3 7" id="KW-0134">Cell wall</keyword>
<dbReference type="Proteomes" id="UP001142393">
    <property type="component" value="Unassembled WGS sequence"/>
</dbReference>
<dbReference type="CDD" id="cd23507">
    <property type="entry name" value="hydrophobin_I"/>
    <property type="match status" value="1"/>
</dbReference>
<keyword evidence="5 7" id="KW-1015">Disulfide bond</keyword>
<proteinExistence type="inferred from homology"/>
<dbReference type="GO" id="GO:0009277">
    <property type="term" value="C:fungal-type cell wall"/>
    <property type="evidence" value="ECO:0007669"/>
    <property type="project" value="InterPro"/>
</dbReference>
<name>A0A9W8P336_9AGAR</name>
<dbReference type="SMART" id="SM00075">
    <property type="entry name" value="HYDRO"/>
    <property type="match status" value="1"/>
</dbReference>
<dbReference type="Pfam" id="PF01185">
    <property type="entry name" value="Hydrophobin"/>
    <property type="match status" value="1"/>
</dbReference>
<organism evidence="8 9">
    <name type="scientific">Lentinula detonsa</name>
    <dbReference type="NCBI Taxonomy" id="2804962"/>
    <lineage>
        <taxon>Eukaryota</taxon>
        <taxon>Fungi</taxon>
        <taxon>Dikarya</taxon>
        <taxon>Basidiomycota</taxon>
        <taxon>Agaricomycotina</taxon>
        <taxon>Agaricomycetes</taxon>
        <taxon>Agaricomycetidae</taxon>
        <taxon>Agaricales</taxon>
        <taxon>Marasmiineae</taxon>
        <taxon>Omphalotaceae</taxon>
        <taxon>Lentinula</taxon>
    </lineage>
</organism>
<feature type="signal peptide" evidence="7">
    <location>
        <begin position="1"/>
        <end position="20"/>
    </location>
</feature>
<keyword evidence="9" id="KW-1185">Reference proteome</keyword>
<reference evidence="8 9" key="1">
    <citation type="journal article" date="2023" name="Proc. Natl. Acad. Sci. U.S.A.">
        <title>A global phylogenomic analysis of the shiitake genus Lentinula.</title>
        <authorList>
            <person name="Sierra-Patev S."/>
            <person name="Min B."/>
            <person name="Naranjo-Ortiz M."/>
            <person name="Looney B."/>
            <person name="Konkel Z."/>
            <person name="Slot J.C."/>
            <person name="Sakamoto Y."/>
            <person name="Steenwyk J.L."/>
            <person name="Rokas A."/>
            <person name="Carro J."/>
            <person name="Camarero S."/>
            <person name="Ferreira P."/>
            <person name="Molpeceres G."/>
            <person name="Ruiz-Duenas F.J."/>
            <person name="Serrano A."/>
            <person name="Henrissat B."/>
            <person name="Drula E."/>
            <person name="Hughes K.W."/>
            <person name="Mata J.L."/>
            <person name="Ishikawa N.K."/>
            <person name="Vargas-Isla R."/>
            <person name="Ushijima S."/>
            <person name="Smith C.A."/>
            <person name="Donoghue J."/>
            <person name="Ahrendt S."/>
            <person name="Andreopoulos W."/>
            <person name="He G."/>
            <person name="LaButti K."/>
            <person name="Lipzen A."/>
            <person name="Ng V."/>
            <person name="Riley R."/>
            <person name="Sandor L."/>
            <person name="Barry K."/>
            <person name="Martinez A.T."/>
            <person name="Xiao Y."/>
            <person name="Gibbons J.G."/>
            <person name="Terashima K."/>
            <person name="Grigoriev I.V."/>
            <person name="Hibbett D."/>
        </authorList>
    </citation>
    <scope>NUCLEOTIDE SEQUENCE [LARGE SCALE GENOMIC DNA]</scope>
    <source>
        <strain evidence="8 9">TFB7810</strain>
    </source>
</reference>
<evidence type="ECO:0000256" key="1">
    <source>
        <dbReference type="ARBA" id="ARBA00004191"/>
    </source>
</evidence>
<comment type="caution">
    <text evidence="8">The sequence shown here is derived from an EMBL/GenBank/DDBJ whole genome shotgun (WGS) entry which is preliminary data.</text>
</comment>
<evidence type="ECO:0000256" key="6">
    <source>
        <dbReference type="ARBA" id="ARBA00093546"/>
    </source>
</evidence>
<comment type="similarity">
    <text evidence="2 7">Belongs to the fungal hydrophobin family.</text>
</comment>
<keyword evidence="4 7" id="KW-0964">Secreted</keyword>
<evidence type="ECO:0000256" key="4">
    <source>
        <dbReference type="ARBA" id="ARBA00022525"/>
    </source>
</evidence>
<comment type="subunit">
    <text evidence="6">Self-assembles to form functional amyloid fibrils called rodlets. Self-assembly into fibrillar rodlets occurs spontaneously at hydrophobic:hydrophilic interfaces and the rodlets further associate laterally to form amphipathic monolayers.</text>
</comment>
<dbReference type="EMBL" id="JANVFU010000004">
    <property type="protein sequence ID" value="KAJ3746027.1"/>
    <property type="molecule type" value="Genomic_DNA"/>
</dbReference>
<comment type="subcellular location">
    <subcellularLocation>
        <location evidence="1 7">Secreted</location>
        <location evidence="1 7">Cell wall</location>
    </subcellularLocation>
</comment>
<sequence>MFFSLSKMISLAVFATAVAAIPAGENVEWNGGGTTTVTVTAPSPTTTVTQSDCSTGDQKCCNSVESSNAASASELLGLLGIVLGGLDVPIGLTCSSIVAGGSCNAQAVCCTDNSHGNILSVGCSPLQL</sequence>
<gene>
    <name evidence="8" type="ORF">DFH05DRAFT_1458404</name>
</gene>
<accession>A0A9W8P336</accession>